<dbReference type="AlphaFoldDB" id="A8ZKN9"/>
<name>A8ZKN9_ACAM1</name>
<dbReference type="Pfam" id="PF13649">
    <property type="entry name" value="Methyltransf_25"/>
    <property type="match status" value="1"/>
</dbReference>
<dbReference type="SUPFAM" id="SSF53335">
    <property type="entry name" value="S-adenosyl-L-methionine-dependent methyltransferases"/>
    <property type="match status" value="1"/>
</dbReference>
<sequence length="295" mass="33430">MTSSTSRYSDYDPWAWLYNRSEAHLALQGLMPLLDKLLFPHLPENGQILDVCCGTGQVSKQLIQQGYQVTGLDGSEKMLHYARENAPQGKFLLDDARSFTLPSTFDAAISTDSSLNHIMSLDELQQVFQNVYAALKQGGRFLFDLGLENRYRNIEVNDGELQADYAWTVGETYDADNKTGTFTITLFQPADSDASPSLTNSDKRSHSIPQRLKRFVYNRVLRVLRPGLLPQLIDKYWQSLPMTFTAKPYSQAEVRAALEVVGFTQVEVYDFRARRATPQRKDYAYFLAQKPSGQA</sequence>
<evidence type="ECO:0000313" key="4">
    <source>
        <dbReference type="EMBL" id="ABW31357.1"/>
    </source>
</evidence>
<organism evidence="4 5">
    <name type="scientific">Acaryochloris marina (strain MBIC 11017)</name>
    <dbReference type="NCBI Taxonomy" id="329726"/>
    <lineage>
        <taxon>Bacteria</taxon>
        <taxon>Bacillati</taxon>
        <taxon>Cyanobacteriota</taxon>
        <taxon>Cyanophyceae</taxon>
        <taxon>Acaryochloridales</taxon>
        <taxon>Acaryochloridaceae</taxon>
        <taxon>Acaryochloris</taxon>
    </lineage>
</organism>
<keyword evidence="5" id="KW-1185">Reference proteome</keyword>
<evidence type="ECO:0000256" key="1">
    <source>
        <dbReference type="ARBA" id="ARBA00022603"/>
    </source>
</evidence>
<dbReference type="KEGG" id="amr:AM1_A0237"/>
<dbReference type="HOGENOM" id="CLU_069129_5_1_3"/>
<dbReference type="GO" id="GO:0008168">
    <property type="term" value="F:methyltransferase activity"/>
    <property type="evidence" value="ECO:0007669"/>
    <property type="project" value="UniProtKB-KW"/>
</dbReference>
<dbReference type="PANTHER" id="PTHR43861">
    <property type="entry name" value="TRANS-ACONITATE 2-METHYLTRANSFERASE-RELATED"/>
    <property type="match status" value="1"/>
</dbReference>
<dbReference type="CDD" id="cd02440">
    <property type="entry name" value="AdoMet_MTases"/>
    <property type="match status" value="1"/>
</dbReference>
<dbReference type="Proteomes" id="UP000000268">
    <property type="component" value="Plasmid pREB1"/>
</dbReference>
<dbReference type="GO" id="GO:0032259">
    <property type="term" value="P:methylation"/>
    <property type="evidence" value="ECO:0007669"/>
    <property type="project" value="UniProtKB-KW"/>
</dbReference>
<evidence type="ECO:0000259" key="3">
    <source>
        <dbReference type="Pfam" id="PF13649"/>
    </source>
</evidence>
<reference evidence="4 5" key="1">
    <citation type="journal article" date="2008" name="Proc. Natl. Acad. Sci. U.S.A.">
        <title>Niche adaptation and genome expansion in the chlorophyll d-producing cyanobacterium Acaryochloris marina.</title>
        <authorList>
            <person name="Swingley W.D."/>
            <person name="Chen M."/>
            <person name="Cheung P.C."/>
            <person name="Conrad A.L."/>
            <person name="Dejesa L.C."/>
            <person name="Hao J."/>
            <person name="Honchak B.M."/>
            <person name="Karbach L.E."/>
            <person name="Kurdoglu A."/>
            <person name="Lahiri S."/>
            <person name="Mastrian S.D."/>
            <person name="Miyashita H."/>
            <person name="Page L."/>
            <person name="Ramakrishna P."/>
            <person name="Satoh S."/>
            <person name="Sattley W.M."/>
            <person name="Shimada Y."/>
            <person name="Taylor H.L."/>
            <person name="Tomo T."/>
            <person name="Tsuchiya T."/>
            <person name="Wang Z.T."/>
            <person name="Raymond J."/>
            <person name="Mimuro M."/>
            <person name="Blankenship R.E."/>
            <person name="Touchman J.W."/>
        </authorList>
    </citation>
    <scope>NUCLEOTIDE SEQUENCE [LARGE SCALE GENOMIC DNA]</scope>
    <source>
        <strain evidence="5">MBIC 11017</strain>
        <plasmid evidence="5">Plasmid pREB1</plasmid>
    </source>
</reference>
<dbReference type="Gene3D" id="3.40.50.150">
    <property type="entry name" value="Vaccinia Virus protein VP39"/>
    <property type="match status" value="1"/>
</dbReference>
<dbReference type="PANTHER" id="PTHR43861:SF1">
    <property type="entry name" value="TRANS-ACONITATE 2-METHYLTRANSFERASE"/>
    <property type="match status" value="1"/>
</dbReference>
<evidence type="ECO:0000313" key="5">
    <source>
        <dbReference type="Proteomes" id="UP000000268"/>
    </source>
</evidence>
<dbReference type="OrthoDB" id="421066at2"/>
<evidence type="ECO:0000256" key="2">
    <source>
        <dbReference type="ARBA" id="ARBA00022679"/>
    </source>
</evidence>
<gene>
    <name evidence="4" type="ordered locus">AM1_A0237</name>
</gene>
<keyword evidence="1" id="KW-0489">Methyltransferase</keyword>
<dbReference type="InterPro" id="IPR041698">
    <property type="entry name" value="Methyltransf_25"/>
</dbReference>
<proteinExistence type="predicted"/>
<protein>
    <recommendedName>
        <fullName evidence="3">Methyltransferase domain-containing protein</fullName>
    </recommendedName>
</protein>
<accession>A8ZKN9</accession>
<dbReference type="RefSeq" id="WP_012166735.1">
    <property type="nucleotide sequence ID" value="NC_009926.1"/>
</dbReference>
<keyword evidence="4" id="KW-0614">Plasmid</keyword>
<dbReference type="EMBL" id="CP000838">
    <property type="protein sequence ID" value="ABW31357.1"/>
    <property type="molecule type" value="Genomic_DNA"/>
</dbReference>
<keyword evidence="2" id="KW-0808">Transferase</keyword>
<geneLocation type="plasmid" evidence="4 5">
    <name>pREB1</name>
</geneLocation>
<feature type="domain" description="Methyltransferase" evidence="3">
    <location>
        <begin position="48"/>
        <end position="139"/>
    </location>
</feature>
<dbReference type="InterPro" id="IPR029063">
    <property type="entry name" value="SAM-dependent_MTases_sf"/>
</dbReference>